<dbReference type="CDD" id="cd22157">
    <property type="entry name" value="F-box_AtFBW1-like"/>
    <property type="match status" value="1"/>
</dbReference>
<dbReference type="PANTHER" id="PTHR31672">
    <property type="entry name" value="BNACNNG10540D PROTEIN"/>
    <property type="match status" value="1"/>
</dbReference>
<evidence type="ECO:0000313" key="2">
    <source>
        <dbReference type="EMBL" id="KAL3628736.1"/>
    </source>
</evidence>
<dbReference type="InterPro" id="IPR017451">
    <property type="entry name" value="F-box-assoc_interact_dom"/>
</dbReference>
<dbReference type="SMART" id="SM00256">
    <property type="entry name" value="FBOX"/>
    <property type="match status" value="1"/>
</dbReference>
<protein>
    <recommendedName>
        <fullName evidence="1">F-box domain-containing protein</fullName>
    </recommendedName>
</protein>
<dbReference type="AlphaFoldDB" id="A0ABD3CID4"/>
<dbReference type="PANTHER" id="PTHR31672:SF13">
    <property type="entry name" value="F-BOX PROTEIN CPR30-LIKE"/>
    <property type="match status" value="1"/>
</dbReference>
<feature type="domain" description="F-box" evidence="1">
    <location>
        <begin position="20"/>
        <end position="65"/>
    </location>
</feature>
<evidence type="ECO:0000259" key="1">
    <source>
        <dbReference type="PROSITE" id="PS50181"/>
    </source>
</evidence>
<dbReference type="Proteomes" id="UP001632038">
    <property type="component" value="Unassembled WGS sequence"/>
</dbReference>
<gene>
    <name evidence="2" type="ORF">CASFOL_027782</name>
</gene>
<dbReference type="InterPro" id="IPR050796">
    <property type="entry name" value="SCF_F-box_component"/>
</dbReference>
<accession>A0ABD3CID4</accession>
<dbReference type="Pfam" id="PF00646">
    <property type="entry name" value="F-box"/>
    <property type="match status" value="1"/>
</dbReference>
<reference evidence="3" key="1">
    <citation type="journal article" date="2024" name="IScience">
        <title>Strigolactones Initiate the Formation of Haustorium-like Structures in Castilleja.</title>
        <authorList>
            <person name="Buerger M."/>
            <person name="Peterson D."/>
            <person name="Chory J."/>
        </authorList>
    </citation>
    <scope>NUCLEOTIDE SEQUENCE [LARGE SCALE GENOMIC DNA]</scope>
</reference>
<comment type="caution">
    <text evidence="2">The sequence shown here is derived from an EMBL/GenBank/DDBJ whole genome shotgun (WGS) entry which is preliminary data.</text>
</comment>
<dbReference type="EMBL" id="JAVIJP010000036">
    <property type="protein sequence ID" value="KAL3628736.1"/>
    <property type="molecule type" value="Genomic_DNA"/>
</dbReference>
<evidence type="ECO:0000313" key="3">
    <source>
        <dbReference type="Proteomes" id="UP001632038"/>
    </source>
</evidence>
<dbReference type="Gene3D" id="1.20.1280.50">
    <property type="match status" value="1"/>
</dbReference>
<dbReference type="NCBIfam" id="TIGR01640">
    <property type="entry name" value="F_box_assoc_1"/>
    <property type="match status" value="1"/>
</dbReference>
<sequence>MFFTMMSEAGQKSENSYNSSMANCVLPEDVMLCIFTRLPVKTILQFKSVCKPWRDLFSTPEFRKLHHIQFPSDQKNQSFIVHSYLKNQFSIFNIDSSKKKPTILDHPFAHTQNIKLAIVGCCNRLVCIYRGLDIVQWNPAMKLFKIVPIKDSGPYFQMLSFGFGYDAAGADFKVVKIVCGIGKLNTKRFSGFTCRNDLIVNGNPHWVARVDGNMGYVCFDVMKLVFKFVPEMERNVDLVDWNGALGFISYINKNQIVENPDCRVQRFTRCSRVASLCVCVFDDGERVWIKKHSFEPIEEENVFRFYHFAKNEKLLGCFRTGKLFVLDLETGSANKLFYDTCDLGSFEVYEYTESLAFTKGMEKY</sequence>
<name>A0ABD3CID4_9LAMI</name>
<organism evidence="2 3">
    <name type="scientific">Castilleja foliolosa</name>
    <dbReference type="NCBI Taxonomy" id="1961234"/>
    <lineage>
        <taxon>Eukaryota</taxon>
        <taxon>Viridiplantae</taxon>
        <taxon>Streptophyta</taxon>
        <taxon>Embryophyta</taxon>
        <taxon>Tracheophyta</taxon>
        <taxon>Spermatophyta</taxon>
        <taxon>Magnoliopsida</taxon>
        <taxon>eudicotyledons</taxon>
        <taxon>Gunneridae</taxon>
        <taxon>Pentapetalae</taxon>
        <taxon>asterids</taxon>
        <taxon>lamiids</taxon>
        <taxon>Lamiales</taxon>
        <taxon>Orobanchaceae</taxon>
        <taxon>Pedicularideae</taxon>
        <taxon>Castillejinae</taxon>
        <taxon>Castilleja</taxon>
    </lineage>
</organism>
<dbReference type="SUPFAM" id="SSF81383">
    <property type="entry name" value="F-box domain"/>
    <property type="match status" value="1"/>
</dbReference>
<dbReference type="InterPro" id="IPR001810">
    <property type="entry name" value="F-box_dom"/>
</dbReference>
<keyword evidence="3" id="KW-1185">Reference proteome</keyword>
<proteinExistence type="predicted"/>
<dbReference type="InterPro" id="IPR036047">
    <property type="entry name" value="F-box-like_dom_sf"/>
</dbReference>
<dbReference type="PROSITE" id="PS50181">
    <property type="entry name" value="FBOX"/>
    <property type="match status" value="1"/>
</dbReference>